<evidence type="ECO:0000259" key="6">
    <source>
        <dbReference type="Pfam" id="PF02826"/>
    </source>
</evidence>
<organism evidence="7 8">
    <name type="scientific">Acidilutibacter cellobiosedens</name>
    <dbReference type="NCBI Taxonomy" id="2507161"/>
    <lineage>
        <taxon>Bacteria</taxon>
        <taxon>Bacillati</taxon>
        <taxon>Bacillota</taxon>
        <taxon>Tissierellia</taxon>
        <taxon>Tissierellales</taxon>
        <taxon>Acidilutibacteraceae</taxon>
        <taxon>Acidilutibacter</taxon>
    </lineage>
</organism>
<evidence type="ECO:0000256" key="4">
    <source>
        <dbReference type="RuleBase" id="RU003719"/>
    </source>
</evidence>
<dbReference type="KEGG" id="spoa:EQM13_13160"/>
<proteinExistence type="inferred from homology"/>
<comment type="similarity">
    <text evidence="1 4">Belongs to the D-isomer specific 2-hydroxyacid dehydrogenase family.</text>
</comment>
<dbReference type="AlphaFoldDB" id="A0A410QEV2"/>
<reference evidence="8" key="1">
    <citation type="submission" date="2019-01" db="EMBL/GenBank/DDBJ databases">
        <title>Draft genomes of a novel of Sporanaerobacter strains.</title>
        <authorList>
            <person name="Ma S."/>
        </authorList>
    </citation>
    <scope>NUCLEOTIDE SEQUENCE [LARGE SCALE GENOMIC DNA]</scope>
    <source>
        <strain evidence="8">NJN-17</strain>
    </source>
</reference>
<dbReference type="EMBL" id="CP035282">
    <property type="protein sequence ID" value="QAT62445.1"/>
    <property type="molecule type" value="Genomic_DNA"/>
</dbReference>
<dbReference type="Proteomes" id="UP000287969">
    <property type="component" value="Chromosome"/>
</dbReference>
<evidence type="ECO:0000313" key="7">
    <source>
        <dbReference type="EMBL" id="QAT62445.1"/>
    </source>
</evidence>
<keyword evidence="8" id="KW-1185">Reference proteome</keyword>
<evidence type="ECO:0000259" key="5">
    <source>
        <dbReference type="Pfam" id="PF00389"/>
    </source>
</evidence>
<dbReference type="GO" id="GO:0016616">
    <property type="term" value="F:oxidoreductase activity, acting on the CH-OH group of donors, NAD or NADP as acceptor"/>
    <property type="evidence" value="ECO:0007669"/>
    <property type="project" value="InterPro"/>
</dbReference>
<dbReference type="CDD" id="cd12161">
    <property type="entry name" value="GDH_like_1"/>
    <property type="match status" value="1"/>
</dbReference>
<evidence type="ECO:0000256" key="3">
    <source>
        <dbReference type="ARBA" id="ARBA00023027"/>
    </source>
</evidence>
<dbReference type="SUPFAM" id="SSF52283">
    <property type="entry name" value="Formate/glycerate dehydrogenase catalytic domain-like"/>
    <property type="match status" value="1"/>
</dbReference>
<dbReference type="Pfam" id="PF02826">
    <property type="entry name" value="2-Hacid_dh_C"/>
    <property type="match status" value="1"/>
</dbReference>
<dbReference type="Gene3D" id="3.40.50.720">
    <property type="entry name" value="NAD(P)-binding Rossmann-like Domain"/>
    <property type="match status" value="2"/>
</dbReference>
<dbReference type="InterPro" id="IPR006140">
    <property type="entry name" value="D-isomer_DH_NAD-bd"/>
</dbReference>
<dbReference type="Pfam" id="PF00389">
    <property type="entry name" value="2-Hacid_dh"/>
    <property type="match status" value="1"/>
</dbReference>
<dbReference type="PROSITE" id="PS00670">
    <property type="entry name" value="D_2_HYDROXYACID_DH_2"/>
    <property type="match status" value="1"/>
</dbReference>
<feature type="domain" description="D-isomer specific 2-hydroxyacid dehydrogenase catalytic" evidence="5">
    <location>
        <begin position="5"/>
        <end position="314"/>
    </location>
</feature>
<feature type="domain" description="D-isomer specific 2-hydroxyacid dehydrogenase NAD-binding" evidence="6">
    <location>
        <begin position="112"/>
        <end position="286"/>
    </location>
</feature>
<dbReference type="InterPro" id="IPR029752">
    <property type="entry name" value="D-isomer_DH_CS1"/>
</dbReference>
<dbReference type="GO" id="GO:0051287">
    <property type="term" value="F:NAD binding"/>
    <property type="evidence" value="ECO:0007669"/>
    <property type="project" value="InterPro"/>
</dbReference>
<dbReference type="PROSITE" id="PS00671">
    <property type="entry name" value="D_2_HYDROXYACID_DH_3"/>
    <property type="match status" value="1"/>
</dbReference>
<accession>A0A410QEV2</accession>
<evidence type="ECO:0000256" key="1">
    <source>
        <dbReference type="ARBA" id="ARBA00005854"/>
    </source>
</evidence>
<evidence type="ECO:0000313" key="8">
    <source>
        <dbReference type="Proteomes" id="UP000287969"/>
    </source>
</evidence>
<protein>
    <submittedName>
        <fullName evidence="7">Hydroxyacid dehydrogenase</fullName>
    </submittedName>
</protein>
<dbReference type="FunFam" id="3.40.50.720:FF:000203">
    <property type="entry name" value="D-3-phosphoglycerate dehydrogenase (SerA)"/>
    <property type="match status" value="1"/>
</dbReference>
<gene>
    <name evidence="7" type="ORF">EQM13_13160</name>
</gene>
<dbReference type="InterPro" id="IPR036291">
    <property type="entry name" value="NAD(P)-bd_dom_sf"/>
</dbReference>
<dbReference type="SUPFAM" id="SSF51735">
    <property type="entry name" value="NAD(P)-binding Rossmann-fold domains"/>
    <property type="match status" value="1"/>
</dbReference>
<dbReference type="OrthoDB" id="9805416at2"/>
<dbReference type="InterPro" id="IPR029753">
    <property type="entry name" value="D-isomer_DH_CS"/>
</dbReference>
<keyword evidence="3" id="KW-0520">NAD</keyword>
<dbReference type="RefSeq" id="WP_128752941.1">
    <property type="nucleotide sequence ID" value="NZ_CP035282.1"/>
</dbReference>
<dbReference type="PANTHER" id="PTHR43761">
    <property type="entry name" value="D-ISOMER SPECIFIC 2-HYDROXYACID DEHYDROGENASE FAMILY PROTEIN (AFU_ORTHOLOGUE AFUA_1G13630)"/>
    <property type="match status" value="1"/>
</dbReference>
<dbReference type="PANTHER" id="PTHR43761:SF1">
    <property type="entry name" value="D-ISOMER SPECIFIC 2-HYDROXYACID DEHYDROGENASE CATALYTIC DOMAIN-CONTAINING PROTEIN-RELATED"/>
    <property type="match status" value="1"/>
</dbReference>
<keyword evidence="2 4" id="KW-0560">Oxidoreductase</keyword>
<evidence type="ECO:0000256" key="2">
    <source>
        <dbReference type="ARBA" id="ARBA00023002"/>
    </source>
</evidence>
<dbReference type="InterPro" id="IPR006139">
    <property type="entry name" value="D-isomer_2_OHA_DH_cat_dom"/>
</dbReference>
<dbReference type="PROSITE" id="PS00065">
    <property type="entry name" value="D_2_HYDROXYACID_DH_1"/>
    <property type="match status" value="1"/>
</dbReference>
<name>A0A410QEV2_9FIRM</name>
<dbReference type="InterPro" id="IPR050418">
    <property type="entry name" value="D-iso_2-hydroxyacid_DH_PdxB"/>
</dbReference>
<sequence>MKIVILEPLGIPEKEIKDIGKTLTDNGHEIISYEDKTDNMDILKKRAEDAEVLIIANMPLKRELILSCQKLKMISVAFTGVDHVDLDACKEKNITVCNCAGYSTQAVAELAIGLMISLMRNIVPLDEKTKENKTKEGFTQKEIFGKTLGIIGTGAIGKKVAEIGVALGCNILAYNRSEKEDVKKLGAKYVELDTLLSNSDIVSVHLPLNNRTRGLISKEKLDLMKPDSILINTSRGPIVDNKSLAYKLKRGEIAGAGIDVFDMEPPLPKDYCLLNVPNTVLTPHIGFASEEAMERRAKIALANISKWIEGNPQNIII</sequence>